<accession>S0FQY6</accession>
<dbReference type="SUPFAM" id="SSF48208">
    <property type="entry name" value="Six-hairpin glycosidases"/>
    <property type="match status" value="1"/>
</dbReference>
<evidence type="ECO:0000313" key="2">
    <source>
        <dbReference type="Proteomes" id="UP000014155"/>
    </source>
</evidence>
<organism evidence="1 2">
    <name type="scientific">Ruminiclostridium cellobioparum subsp. termitidis CT1112</name>
    <dbReference type="NCBI Taxonomy" id="1195236"/>
    <lineage>
        <taxon>Bacteria</taxon>
        <taxon>Bacillati</taxon>
        <taxon>Bacillota</taxon>
        <taxon>Clostridia</taxon>
        <taxon>Eubacteriales</taxon>
        <taxon>Oscillospiraceae</taxon>
        <taxon>Ruminiclostridium</taxon>
    </lineage>
</organism>
<dbReference type="RefSeq" id="WP_004627731.1">
    <property type="nucleotide sequence ID" value="NZ_AORV01000046.1"/>
</dbReference>
<keyword evidence="2" id="KW-1185">Reference proteome</keyword>
<dbReference type="GO" id="GO:0005975">
    <property type="term" value="P:carbohydrate metabolic process"/>
    <property type="evidence" value="ECO:0007669"/>
    <property type="project" value="InterPro"/>
</dbReference>
<gene>
    <name evidence="1" type="ORF">CTER_3356</name>
</gene>
<dbReference type="PATRIC" id="fig|1195236.3.peg.3583"/>
<dbReference type="eggNOG" id="COG3533">
    <property type="taxonomic scope" value="Bacteria"/>
</dbReference>
<dbReference type="AlphaFoldDB" id="S0FQY6"/>
<protein>
    <submittedName>
        <fullName evidence="1">Uncharacterized protein</fullName>
    </submittedName>
</protein>
<comment type="caution">
    <text evidence="1">The sequence shown here is derived from an EMBL/GenBank/DDBJ whole genome shotgun (WGS) entry which is preliminary data.</text>
</comment>
<proteinExistence type="predicted"/>
<dbReference type="EMBL" id="AORV01000046">
    <property type="protein sequence ID" value="EMS70863.1"/>
    <property type="molecule type" value="Genomic_DNA"/>
</dbReference>
<dbReference type="Proteomes" id="UP000014155">
    <property type="component" value="Unassembled WGS sequence"/>
</dbReference>
<sequence length="570" mass="65319">MSDRIYEKFEPLKNAKLVLGYLTSMVDAKYDNLPYWLVLPHKKPAEAAHCRVDDAELVGSWYEAIDAVRKMLKTEEGAVVQQSFYRHVLKSWGEHGLRFHEQYPWTHTNHSSFHEMGYILPALNRMLENNPEDKEAEKRASDLIRGMRNLVIERKVRTFWSGDYEEKEPIYQFPNDVYLKDGGFDLTRHTGRGEQAIRNAVMLHALVRRYEIANDEIAIDLAGGIANYLLGPSHYFNYKMEFFGHVHSAGWVASGLARLGRVTRNERYIKAGKGIYDYIRSISSSFGWVPEYAQWHPLNEEHCETCCIKDMIECANELILAGYEEYWNDMTLFARNQLVENQVKVSSYVVTDNTLPDSNGITYRDMDKRMLGGFTGGSLVNSISLSKFRSIAGCCVGMAPVALEIVWNRSVEYNNGMVIVNMPIDRETEQAAVTMDYPDRGYISVTPAQECDVAIRVYKWMGKDIRGKINGMDYTPVIEGNLAVFRNVAAGRKVELEHSIETAVVKETVRGEEYSVWWRGCDVIDIFPRGEHLRLYQRELNKPEYHPSAEDVQYTGAANYGPTQQAQNKK</sequence>
<reference evidence="1 2" key="1">
    <citation type="journal article" date="2013" name="Genome Announc.">
        <title>Draft Genome Sequence of the Cellulolytic, Mesophilic, Anaerobic Bacterium Clostridium termitidis Strain CT1112 (DSM 5398).</title>
        <authorList>
            <person name="Lal S."/>
            <person name="Ramachandran U."/>
            <person name="Zhang X."/>
            <person name="Munir R."/>
            <person name="Sparling R."/>
            <person name="Levin D.B."/>
        </authorList>
    </citation>
    <scope>NUCLEOTIDE SEQUENCE [LARGE SCALE GENOMIC DNA]</scope>
    <source>
        <strain evidence="1 2">CT1112</strain>
    </source>
</reference>
<dbReference type="InterPro" id="IPR008928">
    <property type="entry name" value="6-hairpin_glycosidase_sf"/>
</dbReference>
<name>S0FQY6_RUMCE</name>
<evidence type="ECO:0000313" key="1">
    <source>
        <dbReference type="EMBL" id="EMS70863.1"/>
    </source>
</evidence>